<evidence type="ECO:0000313" key="2">
    <source>
        <dbReference type="Proteomes" id="UP001178461"/>
    </source>
</evidence>
<dbReference type="AlphaFoldDB" id="A0AA35P262"/>
<dbReference type="Proteomes" id="UP001178461">
    <property type="component" value="Chromosome 4"/>
</dbReference>
<organism evidence="1 2">
    <name type="scientific">Podarcis lilfordi</name>
    <name type="common">Lilford's wall lizard</name>
    <dbReference type="NCBI Taxonomy" id="74358"/>
    <lineage>
        <taxon>Eukaryota</taxon>
        <taxon>Metazoa</taxon>
        <taxon>Chordata</taxon>
        <taxon>Craniata</taxon>
        <taxon>Vertebrata</taxon>
        <taxon>Euteleostomi</taxon>
        <taxon>Lepidosauria</taxon>
        <taxon>Squamata</taxon>
        <taxon>Bifurcata</taxon>
        <taxon>Unidentata</taxon>
        <taxon>Episquamata</taxon>
        <taxon>Laterata</taxon>
        <taxon>Lacertibaenia</taxon>
        <taxon>Lacertidae</taxon>
        <taxon>Podarcis</taxon>
    </lineage>
</organism>
<accession>A0AA35P262</accession>
<name>A0AA35P262_9SAUR</name>
<proteinExistence type="predicted"/>
<protein>
    <submittedName>
        <fullName evidence="1">Uncharacterized protein</fullName>
    </submittedName>
</protein>
<sequence length="74" mass="9233">MCDYWLEKINNSKRKYIFNHFNFRIPSRDRLRLRRESIICNYLDINEKRVLLTFESARSVFERSTCHHRPKNKQ</sequence>
<reference evidence="1" key="1">
    <citation type="submission" date="2022-12" db="EMBL/GenBank/DDBJ databases">
        <authorList>
            <person name="Alioto T."/>
            <person name="Alioto T."/>
            <person name="Gomez Garrido J."/>
        </authorList>
    </citation>
    <scope>NUCLEOTIDE SEQUENCE</scope>
</reference>
<gene>
    <name evidence="1" type="ORF">PODLI_1B017993</name>
</gene>
<dbReference type="EMBL" id="OX395129">
    <property type="protein sequence ID" value="CAI5772766.1"/>
    <property type="molecule type" value="Genomic_DNA"/>
</dbReference>
<evidence type="ECO:0000313" key="1">
    <source>
        <dbReference type="EMBL" id="CAI5772766.1"/>
    </source>
</evidence>
<keyword evidence="2" id="KW-1185">Reference proteome</keyword>